<organism evidence="2 3">
    <name type="scientific">Streptomyces inusitatus</name>
    <dbReference type="NCBI Taxonomy" id="68221"/>
    <lineage>
        <taxon>Bacteria</taxon>
        <taxon>Bacillati</taxon>
        <taxon>Actinomycetota</taxon>
        <taxon>Actinomycetes</taxon>
        <taxon>Kitasatosporales</taxon>
        <taxon>Streptomycetaceae</taxon>
        <taxon>Streptomyces</taxon>
    </lineage>
</organism>
<evidence type="ECO:0000313" key="2">
    <source>
        <dbReference type="EMBL" id="GGZ47948.1"/>
    </source>
</evidence>
<evidence type="ECO:0000256" key="1">
    <source>
        <dbReference type="SAM" id="MobiDB-lite"/>
    </source>
</evidence>
<dbReference type="RefSeq" id="WP_190125262.1">
    <property type="nucleotide sequence ID" value="NZ_BMWG01000017.1"/>
</dbReference>
<reference evidence="2" key="1">
    <citation type="journal article" date="2014" name="Int. J. Syst. Evol. Microbiol.">
        <title>Complete genome sequence of Corynebacterium casei LMG S-19264T (=DSM 44701T), isolated from a smear-ripened cheese.</title>
        <authorList>
            <consortium name="US DOE Joint Genome Institute (JGI-PGF)"/>
            <person name="Walter F."/>
            <person name="Albersmeier A."/>
            <person name="Kalinowski J."/>
            <person name="Ruckert C."/>
        </authorList>
    </citation>
    <scope>NUCLEOTIDE SEQUENCE</scope>
    <source>
        <strain evidence="2">JCM 4988</strain>
    </source>
</reference>
<proteinExistence type="predicted"/>
<evidence type="ECO:0008006" key="4">
    <source>
        <dbReference type="Google" id="ProtNLM"/>
    </source>
</evidence>
<feature type="region of interest" description="Disordered" evidence="1">
    <location>
        <begin position="740"/>
        <end position="763"/>
    </location>
</feature>
<reference evidence="2" key="2">
    <citation type="submission" date="2020-09" db="EMBL/GenBank/DDBJ databases">
        <authorList>
            <person name="Sun Q."/>
            <person name="Ohkuma M."/>
        </authorList>
    </citation>
    <scope>NUCLEOTIDE SEQUENCE</scope>
    <source>
        <strain evidence="2">JCM 4988</strain>
    </source>
</reference>
<name>A0A918QGJ0_9ACTN</name>
<dbReference type="AlphaFoldDB" id="A0A918QGJ0"/>
<accession>A0A918QGJ0</accession>
<evidence type="ECO:0000313" key="3">
    <source>
        <dbReference type="Proteomes" id="UP000630936"/>
    </source>
</evidence>
<dbReference type="EMBL" id="BMWG01000017">
    <property type="protein sequence ID" value="GGZ47948.1"/>
    <property type="molecule type" value="Genomic_DNA"/>
</dbReference>
<keyword evidence="3" id="KW-1185">Reference proteome</keyword>
<comment type="caution">
    <text evidence="2">The sequence shown here is derived from an EMBL/GenBank/DDBJ whole genome shotgun (WGS) entry which is preliminary data.</text>
</comment>
<dbReference type="Proteomes" id="UP000630936">
    <property type="component" value="Unassembled WGS sequence"/>
</dbReference>
<gene>
    <name evidence="2" type="ORF">GCM10010387_47900</name>
</gene>
<protein>
    <recommendedName>
        <fullName evidence="4">AG2 protein</fullName>
    </recommendedName>
</protein>
<sequence length="763" mass="82596">MDLEALRFANFALLDEAITDWTTTVTHLETLEREAREGLRGRAEKANWTGVNATVSREFIGRTAAEFADARTQATSLRNILKDTRDELKDWHRKLGEAIERGTAKNLTVAPGGGGGFTVTMNIHPDRAAKGTSLPDRSPDDVTALRDEIQSILDRATEIDTSAAQLLKALVDQTDHGFSGARYADRDTGANALKEAEKLSALAKKSPDDLSAEDFAALNAGLKKHSGDELFAEHFASRLGAKGTLDFWANLTDPRYAYEVRAHRDQLDELQKNLSLTLANATQSDTRSMSEWKHDMTQLGGQTVSRTNSALGFQVMSNLMRWGNYDDQFLKSYGRELIKTDKELTRNGKHSLPLWNDIPLNPQLNRDGTDLGSDPFTGFLAALSNSPGAATAFFGDTYVSKDEDHDFTEKDGDKTVKADLTNFEYLFEERDWPHAEDPKGKDSHSGRDNLARALEAATTGHPAGELPTRDTPPHNAEQARLMEQLVKSIAEDGERLTKHSHMSDSIGQITAEYLPDISRAAANDTHGKTNLLFPVAGVQADLPHNEVTRLLITLGQSPEGYAAVELGQMSYMANLMDYHLNPNLPENQRYSDSPENIVEAISRNSGEIGGTLAIGRQEEITSPAGQAAKDFQDSVAQQKNAWSGAIGTGVGVGVSFIASPIGGAVAGGVAATVSGVVLEGLFQQSETDVLKNAGKEAGKLWEASVDSGTRSAQEAAINAAKAHNADYADAVADWALSSSEDGFSHASTNARQMSDDLTTEIQP</sequence>